<reference evidence="3" key="1">
    <citation type="submission" date="2023-02" db="EMBL/GenBank/DDBJ databases">
        <title>Nocardiopsis ansamitocini NBRC 112285.</title>
        <authorList>
            <person name="Ichikawa N."/>
            <person name="Sato H."/>
            <person name="Tonouchi N."/>
        </authorList>
    </citation>
    <scope>NUCLEOTIDE SEQUENCE</scope>
    <source>
        <strain evidence="3">NBRC 112285</strain>
    </source>
</reference>
<dbReference type="EMBL" id="BSQG01000002">
    <property type="protein sequence ID" value="GLU47477.1"/>
    <property type="molecule type" value="Genomic_DNA"/>
</dbReference>
<organism evidence="3 4">
    <name type="scientific">Nocardiopsis ansamitocini</name>
    <dbReference type="NCBI Taxonomy" id="1670832"/>
    <lineage>
        <taxon>Bacteria</taxon>
        <taxon>Bacillati</taxon>
        <taxon>Actinomycetota</taxon>
        <taxon>Actinomycetes</taxon>
        <taxon>Streptosporangiales</taxon>
        <taxon>Nocardiopsidaceae</taxon>
        <taxon>Nocardiopsis</taxon>
    </lineage>
</organism>
<gene>
    <name evidence="3" type="ORF">Nans01_18280</name>
</gene>
<dbReference type="Pfam" id="PF13400">
    <property type="entry name" value="Tad"/>
    <property type="match status" value="1"/>
</dbReference>
<dbReference type="AlphaFoldDB" id="A0A9W6UI99"/>
<dbReference type="Proteomes" id="UP001165092">
    <property type="component" value="Unassembled WGS sequence"/>
</dbReference>
<evidence type="ECO:0000313" key="4">
    <source>
        <dbReference type="Proteomes" id="UP001165092"/>
    </source>
</evidence>
<keyword evidence="1" id="KW-1133">Transmembrane helix</keyword>
<accession>A0A9W6UI99</accession>
<evidence type="ECO:0000259" key="2">
    <source>
        <dbReference type="Pfam" id="PF13400"/>
    </source>
</evidence>
<dbReference type="RefSeq" id="WP_285758573.1">
    <property type="nucleotide sequence ID" value="NZ_BSQG01000002.1"/>
</dbReference>
<evidence type="ECO:0000313" key="3">
    <source>
        <dbReference type="EMBL" id="GLU47477.1"/>
    </source>
</evidence>
<name>A0A9W6UI99_9ACTN</name>
<evidence type="ECO:0000256" key="1">
    <source>
        <dbReference type="SAM" id="Phobius"/>
    </source>
</evidence>
<protein>
    <submittedName>
        <fullName evidence="3">Membrane protein</fullName>
    </submittedName>
</protein>
<keyword evidence="4" id="KW-1185">Reference proteome</keyword>
<keyword evidence="1" id="KW-0812">Transmembrane</keyword>
<sequence>MSTGSDRGQVTAFVVVMVSAFVMCLGLVLDGGGALRAKNRASLLAQEAARVGAQQLDWAAYRAGDPVAIDAAAAVGAAQGFLASSGASGSAEVSGDTVTVTTSVSYSFVLLPLGNTTVSGTASARPYSGPTTP</sequence>
<feature type="transmembrane region" description="Helical" evidence="1">
    <location>
        <begin position="12"/>
        <end position="35"/>
    </location>
</feature>
<keyword evidence="1" id="KW-0472">Membrane</keyword>
<feature type="domain" description="Putative Flp pilus-assembly TadG-like N-terminal" evidence="2">
    <location>
        <begin position="8"/>
        <end position="55"/>
    </location>
</feature>
<comment type="caution">
    <text evidence="3">The sequence shown here is derived from an EMBL/GenBank/DDBJ whole genome shotgun (WGS) entry which is preliminary data.</text>
</comment>
<proteinExistence type="predicted"/>
<dbReference type="InterPro" id="IPR028087">
    <property type="entry name" value="Tad_N"/>
</dbReference>